<dbReference type="EMBL" id="KM198929">
    <property type="protein sequence ID" value="AIU44526.1"/>
    <property type="molecule type" value="Genomic_DNA"/>
</dbReference>
<dbReference type="InterPro" id="IPR028978">
    <property type="entry name" value="Chorismate_lyase_/UTRA_dom_sf"/>
</dbReference>
<dbReference type="SUPFAM" id="SSF64288">
    <property type="entry name" value="Chorismate lyase-like"/>
    <property type="match status" value="1"/>
</dbReference>
<accession>A0A097PBG8</accession>
<geneLocation type="plastid" evidence="1"/>
<dbReference type="Gene3D" id="3.40.1410.10">
    <property type="entry name" value="Chorismate lyase-like"/>
    <property type="match status" value="1"/>
</dbReference>
<organism evidence="1">
    <name type="scientific">Cyanophora paradoxa</name>
    <dbReference type="NCBI Taxonomy" id="2762"/>
    <lineage>
        <taxon>Eukaryota</taxon>
        <taxon>Glaucocystophyceae</taxon>
        <taxon>Cyanophorales</taxon>
        <taxon>Cyanophoraceae</taxon>
        <taxon>Cyanophora</taxon>
    </lineage>
</organism>
<name>A0A097PBG8_CYAPA</name>
<gene>
    <name evidence="1" type="primary">ycf21</name>
</gene>
<reference evidence="1" key="2">
    <citation type="submission" date="2014-07" db="EMBL/GenBank/DDBJ databases">
        <authorList>
            <person name="David S.R."/>
            <person name="Jackson C.J."/>
            <person name="Adrian R.-P."/>
        </authorList>
    </citation>
    <scope>NUCLEOTIDE SEQUENCE</scope>
    <source>
        <strain evidence="1">NIES-763</strain>
    </source>
</reference>
<dbReference type="InterPro" id="IPR002800">
    <property type="entry name" value="Rv2949c-like"/>
</dbReference>
<protein>
    <recommendedName>
        <fullName evidence="2">Chorismate lyase</fullName>
    </recommendedName>
</protein>
<evidence type="ECO:0008006" key="2">
    <source>
        <dbReference type="Google" id="ProtNLM"/>
    </source>
</evidence>
<dbReference type="Pfam" id="PF01947">
    <property type="entry name" value="Rv2949c-like"/>
    <property type="match status" value="1"/>
</dbReference>
<sequence length="193" mass="22941">MSNLQLIVQNLKKEQLQFEILWIGQGELFYKGITSTIIEPFWQFLLLNDGSLTKQLQILTNKKVKVQLLEDSPLPIGSSLKSYLADYIKKPVIERKIFLYSNNIQPLVYATSWWSENIIDSLFLNKNEPIWSNLTQLKIEFYRDLKRILLINSKDLEQKFNKKGPFWCRYYVIWYKNIPLTLIFEIFSPNIKV</sequence>
<dbReference type="AlphaFoldDB" id="A0A097PBG8"/>
<reference evidence="1" key="1">
    <citation type="journal article" date="2014" name="Mol. Phylogenet. Evol.">
        <title>Nucleotide substitution analyses of the glaucophyte Cyanophora suggest an ancestrally lower mutation rate in plastid vs mitochondrial DNA for the Archaeplastida.</title>
        <authorList>
            <person name="Smith D.R."/>
            <person name="Jackson C.J."/>
            <person name="Reyes-Prieto A."/>
        </authorList>
    </citation>
    <scope>NUCLEOTIDE SEQUENCE</scope>
    <source>
        <strain evidence="1">NIES-763</strain>
    </source>
</reference>
<proteinExistence type="predicted"/>
<evidence type="ECO:0000313" key="1">
    <source>
        <dbReference type="EMBL" id="AIU44526.1"/>
    </source>
</evidence>
<keyword evidence="1" id="KW-0934">Plastid</keyword>